<sequence length="1012" mass="113307">MLAVRRVPFRRLTPQPSSCLSTRHSYSTFLASPVLAATRRETFALRIGQHSQVLQWHQVVQIRGAKRQVEVDLDDLPQGAIDNGLERLPAQDDEDHEYPPLLQEVRNNMLKFSHCVVLTRVGGFYELYFHHADEYAPLLNIKKTKRKAVRGSKRPAVPMAGFPAYQLDRYLKILVQDLNKHVAISDEFLNDAVSKAKGEPAYTRRVSRIVTPGTLIDEHFMDPWENNYLLSIHVDSEVLGKGGAVKESPGTQSVSSMLNFPRTEVGLAWIDLSSGDFLTQSTDIASLPSAVARIKPREIVLDSIFQEKEHLRMVSILQEDGHVITFQDPLEQPLTISDWVPMLADVVEDFDAANFSAGEVAAGGSLLHYVKHQLLGSTTRLQAPIRHQAEDHMSIDKNSLRALEIRTTIRDNNHEGSLLHALKKTVTKSGTRLLTQRLSAPSMSLSTINDRLDLVEEMVDYPQLRQDVIALLGQTFDSLRIVTKFTVGRGDADDLMELSKTIFTTSEIVHVLRDHSTSRKSILIDPENATVELRRRNCLPSLEKRFELMKPLELAQRIQEAIDEEGLSEFHRIENDEAAEMVDAAQDVLGREAGEEDLKALPKKLQPKPHMLAPSVKGATDGRDDVWIMRRSASKKLKQLHEILDSLTEEKTHLEQQLRLKFCAQSLTLKWTPNLAHIAHVKGKDVARVAAHYPKSLSSSKTTRSFQIPEWTQLGARLDETRYRIRNEEQRVLGELREEVIQNLVKIRRNAAVLDELDVACTFAILAIDNHFIRPILNAGTAHNIVGGRHPVVEAGLADGGRKFAPNDCLLGDDERIWLITGPNMAGKSTYLRQNALISILAQTGSFVPASYAEIGLVDKVFSRVGSADNLYQEQSTFMIEMLETAHILKEATPRSFVIMDEVGRGTTPEDGIAVGYACLHYLYHVNQCRTLFATHFHALTDLTKGFEKLGCYCNDVAEEPDGKFSYVHRLRKGVNRQSHALKVARVAGLPEGVVAIAAEILQQLKPASATH</sequence>
<dbReference type="Proteomes" id="UP000799428">
    <property type="component" value="Unassembled WGS sequence"/>
</dbReference>
<dbReference type="Gene3D" id="3.30.420.110">
    <property type="entry name" value="MutS, connector domain"/>
    <property type="match status" value="1"/>
</dbReference>
<dbReference type="Pfam" id="PF05192">
    <property type="entry name" value="MutS_III"/>
    <property type="match status" value="1"/>
</dbReference>
<dbReference type="SUPFAM" id="SSF53150">
    <property type="entry name" value="DNA repair protein MutS, domain II"/>
    <property type="match status" value="1"/>
</dbReference>
<dbReference type="Gene3D" id="3.40.50.300">
    <property type="entry name" value="P-loop containing nucleotide triphosphate hydrolases"/>
    <property type="match status" value="1"/>
</dbReference>
<dbReference type="Gene3D" id="3.40.1170.10">
    <property type="entry name" value="DNA repair protein MutS, domain I"/>
    <property type="match status" value="1"/>
</dbReference>
<dbReference type="InterPro" id="IPR016151">
    <property type="entry name" value="DNA_mismatch_repair_MutS_N"/>
</dbReference>
<proteinExistence type="inferred from homology"/>
<feature type="coiled-coil region" evidence="7">
    <location>
        <begin position="630"/>
        <end position="657"/>
    </location>
</feature>
<evidence type="ECO:0000256" key="4">
    <source>
        <dbReference type="ARBA" id="ARBA00022840"/>
    </source>
</evidence>
<dbReference type="FunFam" id="1.10.1420.10:FF:000036">
    <property type="entry name" value="DNA mismatch repair protein Msh1"/>
    <property type="match status" value="1"/>
</dbReference>
<dbReference type="SUPFAM" id="SSF55271">
    <property type="entry name" value="DNA repair protein MutS, domain I"/>
    <property type="match status" value="1"/>
</dbReference>
<dbReference type="PROSITE" id="PS00486">
    <property type="entry name" value="DNA_MISMATCH_REPAIR_2"/>
    <property type="match status" value="1"/>
</dbReference>
<dbReference type="GO" id="GO:0006298">
    <property type="term" value="P:mismatch repair"/>
    <property type="evidence" value="ECO:0007669"/>
    <property type="project" value="InterPro"/>
</dbReference>
<dbReference type="PIRSF" id="PIRSF037677">
    <property type="entry name" value="DNA_mis_repair_Msh6"/>
    <property type="match status" value="1"/>
</dbReference>
<keyword evidence="7" id="KW-0175">Coiled coil</keyword>
<protein>
    <submittedName>
        <fullName evidence="9">DNA mismatch repair protein MutS</fullName>
    </submittedName>
</protein>
<evidence type="ECO:0000313" key="10">
    <source>
        <dbReference type="Proteomes" id="UP000799428"/>
    </source>
</evidence>
<evidence type="ECO:0000259" key="8">
    <source>
        <dbReference type="PROSITE" id="PS00486"/>
    </source>
</evidence>
<dbReference type="InterPro" id="IPR036678">
    <property type="entry name" value="MutS_con_dom_sf"/>
</dbReference>
<dbReference type="GO" id="GO:0005739">
    <property type="term" value="C:mitochondrion"/>
    <property type="evidence" value="ECO:0007669"/>
    <property type="project" value="TreeGrafter"/>
</dbReference>
<dbReference type="Pfam" id="PF00488">
    <property type="entry name" value="MutS_V"/>
    <property type="match status" value="1"/>
</dbReference>
<dbReference type="PANTHER" id="PTHR11361:SF34">
    <property type="entry name" value="DNA MISMATCH REPAIR PROTEIN MSH1, MITOCHONDRIAL"/>
    <property type="match status" value="1"/>
</dbReference>
<dbReference type="GO" id="GO:0043504">
    <property type="term" value="P:mitochondrial DNA repair"/>
    <property type="evidence" value="ECO:0007669"/>
    <property type="project" value="TreeGrafter"/>
</dbReference>
<dbReference type="FunFam" id="3.40.50.300:FF:001238">
    <property type="entry name" value="DNA mismatch repair protein"/>
    <property type="match status" value="1"/>
</dbReference>
<keyword evidence="6" id="KW-0234">DNA repair</keyword>
<comment type="similarity">
    <text evidence="1">Belongs to the DNA mismatch repair MutS family.</text>
</comment>
<keyword evidence="2" id="KW-0547">Nucleotide-binding</keyword>
<keyword evidence="3" id="KW-0227">DNA damage</keyword>
<dbReference type="SUPFAM" id="SSF48334">
    <property type="entry name" value="DNA repair protein MutS, domain III"/>
    <property type="match status" value="1"/>
</dbReference>
<dbReference type="SMART" id="SM00534">
    <property type="entry name" value="MUTSac"/>
    <property type="match status" value="1"/>
</dbReference>
<dbReference type="Gene3D" id="1.10.1420.10">
    <property type="match status" value="3"/>
</dbReference>
<evidence type="ECO:0000256" key="3">
    <source>
        <dbReference type="ARBA" id="ARBA00022763"/>
    </source>
</evidence>
<dbReference type="InterPro" id="IPR007696">
    <property type="entry name" value="DNA_mismatch_repair_MutS_core"/>
</dbReference>
<feature type="domain" description="DNA mismatch repair proteins mutS family" evidence="8">
    <location>
        <begin position="896"/>
        <end position="912"/>
    </location>
</feature>
<dbReference type="GO" id="GO:0030983">
    <property type="term" value="F:mismatched DNA binding"/>
    <property type="evidence" value="ECO:0007669"/>
    <property type="project" value="InterPro"/>
</dbReference>
<name>A0A6G1JY61_9PLEO</name>
<accession>A0A6G1JY61</accession>
<keyword evidence="4" id="KW-0067">ATP-binding</keyword>
<dbReference type="InterPro" id="IPR000432">
    <property type="entry name" value="DNA_mismatch_repair_MutS_C"/>
</dbReference>
<dbReference type="Pfam" id="PF01624">
    <property type="entry name" value="MutS_I"/>
    <property type="match status" value="1"/>
</dbReference>
<gene>
    <name evidence="9" type="ORF">K504DRAFT_101969</name>
</gene>
<dbReference type="InterPro" id="IPR027417">
    <property type="entry name" value="P-loop_NTPase"/>
</dbReference>
<dbReference type="Pfam" id="PF05188">
    <property type="entry name" value="MutS_II"/>
    <property type="match status" value="1"/>
</dbReference>
<dbReference type="GO" id="GO:0140664">
    <property type="term" value="F:ATP-dependent DNA damage sensor activity"/>
    <property type="evidence" value="ECO:0007669"/>
    <property type="project" value="InterPro"/>
</dbReference>
<evidence type="ECO:0000256" key="2">
    <source>
        <dbReference type="ARBA" id="ARBA00022741"/>
    </source>
</evidence>
<dbReference type="OrthoDB" id="2534523at2759"/>
<evidence type="ECO:0000256" key="6">
    <source>
        <dbReference type="ARBA" id="ARBA00023204"/>
    </source>
</evidence>
<dbReference type="InterPro" id="IPR017261">
    <property type="entry name" value="DNA_mismatch_repair_MutS/MSH"/>
</dbReference>
<dbReference type="SUPFAM" id="SSF52540">
    <property type="entry name" value="P-loop containing nucleoside triphosphate hydrolases"/>
    <property type="match status" value="1"/>
</dbReference>
<dbReference type="AlphaFoldDB" id="A0A6G1JY61"/>
<dbReference type="InterPro" id="IPR045076">
    <property type="entry name" value="MutS"/>
</dbReference>
<reference evidence="9" key="1">
    <citation type="journal article" date="2020" name="Stud. Mycol.">
        <title>101 Dothideomycetes genomes: a test case for predicting lifestyles and emergence of pathogens.</title>
        <authorList>
            <person name="Haridas S."/>
            <person name="Albert R."/>
            <person name="Binder M."/>
            <person name="Bloem J."/>
            <person name="Labutti K."/>
            <person name="Salamov A."/>
            <person name="Andreopoulos B."/>
            <person name="Baker S."/>
            <person name="Barry K."/>
            <person name="Bills G."/>
            <person name="Bluhm B."/>
            <person name="Cannon C."/>
            <person name="Castanera R."/>
            <person name="Culley D."/>
            <person name="Daum C."/>
            <person name="Ezra D."/>
            <person name="Gonzalez J."/>
            <person name="Henrissat B."/>
            <person name="Kuo A."/>
            <person name="Liang C."/>
            <person name="Lipzen A."/>
            <person name="Lutzoni F."/>
            <person name="Magnuson J."/>
            <person name="Mondo S."/>
            <person name="Nolan M."/>
            <person name="Ohm R."/>
            <person name="Pangilinan J."/>
            <person name="Park H.-J."/>
            <person name="Ramirez L."/>
            <person name="Alfaro M."/>
            <person name="Sun H."/>
            <person name="Tritt A."/>
            <person name="Yoshinaga Y."/>
            <person name="Zwiers L.-H."/>
            <person name="Turgeon B."/>
            <person name="Goodwin S."/>
            <person name="Spatafora J."/>
            <person name="Crous P."/>
            <person name="Grigoriev I."/>
        </authorList>
    </citation>
    <scope>NUCLEOTIDE SEQUENCE</scope>
    <source>
        <strain evidence="9">CBS 279.74</strain>
    </source>
</reference>
<organism evidence="9 10">
    <name type="scientific">Pleomassaria siparia CBS 279.74</name>
    <dbReference type="NCBI Taxonomy" id="1314801"/>
    <lineage>
        <taxon>Eukaryota</taxon>
        <taxon>Fungi</taxon>
        <taxon>Dikarya</taxon>
        <taxon>Ascomycota</taxon>
        <taxon>Pezizomycotina</taxon>
        <taxon>Dothideomycetes</taxon>
        <taxon>Pleosporomycetidae</taxon>
        <taxon>Pleosporales</taxon>
        <taxon>Pleomassariaceae</taxon>
        <taxon>Pleomassaria</taxon>
    </lineage>
</organism>
<dbReference type="SMART" id="SM00533">
    <property type="entry name" value="MUTSd"/>
    <property type="match status" value="1"/>
</dbReference>
<dbReference type="InterPro" id="IPR007860">
    <property type="entry name" value="DNA_mmatch_repair_MutS_con_dom"/>
</dbReference>
<evidence type="ECO:0000256" key="7">
    <source>
        <dbReference type="SAM" id="Coils"/>
    </source>
</evidence>
<keyword evidence="5" id="KW-0238">DNA-binding</keyword>
<dbReference type="GO" id="GO:0005634">
    <property type="term" value="C:nucleus"/>
    <property type="evidence" value="ECO:0007669"/>
    <property type="project" value="TreeGrafter"/>
</dbReference>
<evidence type="ECO:0000256" key="1">
    <source>
        <dbReference type="ARBA" id="ARBA00006271"/>
    </source>
</evidence>
<dbReference type="InterPro" id="IPR007695">
    <property type="entry name" value="DNA_mismatch_repair_MutS-lik_N"/>
</dbReference>
<dbReference type="GO" id="GO:0005524">
    <property type="term" value="F:ATP binding"/>
    <property type="evidence" value="ECO:0007669"/>
    <property type="project" value="UniProtKB-KW"/>
</dbReference>
<evidence type="ECO:0000256" key="5">
    <source>
        <dbReference type="ARBA" id="ARBA00023125"/>
    </source>
</evidence>
<evidence type="ECO:0000313" key="9">
    <source>
        <dbReference type="EMBL" id="KAF2705420.1"/>
    </source>
</evidence>
<dbReference type="PANTHER" id="PTHR11361">
    <property type="entry name" value="DNA MISMATCH REPAIR PROTEIN MUTS FAMILY MEMBER"/>
    <property type="match status" value="1"/>
</dbReference>
<dbReference type="InterPro" id="IPR036187">
    <property type="entry name" value="DNA_mismatch_repair_MutS_sf"/>
</dbReference>
<dbReference type="EMBL" id="MU005779">
    <property type="protein sequence ID" value="KAF2705420.1"/>
    <property type="molecule type" value="Genomic_DNA"/>
</dbReference>
<keyword evidence="10" id="KW-1185">Reference proteome</keyword>